<evidence type="ECO:0000256" key="1">
    <source>
        <dbReference type="SAM" id="SignalP"/>
    </source>
</evidence>
<evidence type="ECO:0000313" key="3">
    <source>
        <dbReference type="Proteomes" id="UP000789572"/>
    </source>
</evidence>
<name>A0A9N9FFX7_9GLOM</name>
<dbReference type="EMBL" id="CAJVPJ010000495">
    <property type="protein sequence ID" value="CAG8530842.1"/>
    <property type="molecule type" value="Genomic_DNA"/>
</dbReference>
<sequence>MKHTFLATSSVLALIIVLALQIVIVTGKNSEHFADTTGQVFAIANSWASLEPLLNCQQLAIKINNGHLKVYGPAIEENLIDLANAVSDGVVSFLIMKDSGDALFRRFKWQIHEIANIFDNLKGDPDKETVEDIKNRLESISILAKDVGMLIKDARIQVNRITLLKERTLASLRHGQSEGSAVLAHDRARFDNWLLWIIDILTGRAATRELRQGQVNEALLQIGNTIKAINNMDSHVARLSANLNIFGHKINLLIADLKESTKQNKPSRAMLEFLIDTLNSAEKQSATSV</sequence>
<gene>
    <name evidence="2" type="ORF">POCULU_LOCUS4051</name>
</gene>
<protein>
    <submittedName>
        <fullName evidence="2">3263_t:CDS:1</fullName>
    </submittedName>
</protein>
<accession>A0A9N9FFX7</accession>
<keyword evidence="1" id="KW-0732">Signal</keyword>
<dbReference type="AlphaFoldDB" id="A0A9N9FFX7"/>
<dbReference type="Proteomes" id="UP000789572">
    <property type="component" value="Unassembled WGS sequence"/>
</dbReference>
<dbReference type="OrthoDB" id="10379853at2759"/>
<keyword evidence="3" id="KW-1185">Reference proteome</keyword>
<feature type="chain" id="PRO_5040108562" evidence="1">
    <location>
        <begin position="28"/>
        <end position="289"/>
    </location>
</feature>
<reference evidence="2" key="1">
    <citation type="submission" date="2021-06" db="EMBL/GenBank/DDBJ databases">
        <authorList>
            <person name="Kallberg Y."/>
            <person name="Tangrot J."/>
            <person name="Rosling A."/>
        </authorList>
    </citation>
    <scope>NUCLEOTIDE SEQUENCE</scope>
    <source>
        <strain evidence="2">IA702</strain>
    </source>
</reference>
<evidence type="ECO:0000313" key="2">
    <source>
        <dbReference type="EMBL" id="CAG8530842.1"/>
    </source>
</evidence>
<feature type="signal peptide" evidence="1">
    <location>
        <begin position="1"/>
        <end position="27"/>
    </location>
</feature>
<comment type="caution">
    <text evidence="2">The sequence shown here is derived from an EMBL/GenBank/DDBJ whole genome shotgun (WGS) entry which is preliminary data.</text>
</comment>
<organism evidence="2 3">
    <name type="scientific">Paraglomus occultum</name>
    <dbReference type="NCBI Taxonomy" id="144539"/>
    <lineage>
        <taxon>Eukaryota</taxon>
        <taxon>Fungi</taxon>
        <taxon>Fungi incertae sedis</taxon>
        <taxon>Mucoromycota</taxon>
        <taxon>Glomeromycotina</taxon>
        <taxon>Glomeromycetes</taxon>
        <taxon>Paraglomerales</taxon>
        <taxon>Paraglomeraceae</taxon>
        <taxon>Paraglomus</taxon>
    </lineage>
</organism>
<proteinExistence type="predicted"/>